<proteinExistence type="inferred from homology"/>
<evidence type="ECO:0000256" key="6">
    <source>
        <dbReference type="ARBA" id="ARBA00037589"/>
    </source>
</evidence>
<evidence type="ECO:0000256" key="4">
    <source>
        <dbReference type="ARBA" id="ARBA00023239"/>
    </source>
</evidence>
<organism evidence="11 12">
    <name type="scientific">Candidatus Endobugula sertula</name>
    <name type="common">Bugula neritina bacterial symbiont</name>
    <dbReference type="NCBI Taxonomy" id="62101"/>
    <lineage>
        <taxon>Bacteria</taxon>
        <taxon>Pseudomonadati</taxon>
        <taxon>Pseudomonadota</taxon>
        <taxon>Gammaproteobacteria</taxon>
        <taxon>Cellvibrionales</taxon>
        <taxon>Cellvibrionaceae</taxon>
        <taxon>Candidatus Endobugula</taxon>
    </lineage>
</organism>
<name>A0A1D2QNW4_9GAMM</name>
<evidence type="ECO:0000313" key="12">
    <source>
        <dbReference type="Proteomes" id="UP000242502"/>
    </source>
</evidence>
<dbReference type="EMBL" id="MDLC01000035">
    <property type="protein sequence ID" value="ODS23234.1"/>
    <property type="molecule type" value="Genomic_DNA"/>
</dbReference>
<dbReference type="EC" id="4.2.1.75" evidence="3 9"/>
<reference evidence="11 12" key="1">
    <citation type="journal article" date="2016" name="Appl. Environ. Microbiol.">
        <title>Lack of Overt Genome Reduction in the Bryostatin-Producing Bryozoan Symbiont "Candidatus Endobugula sertula".</title>
        <authorList>
            <person name="Miller I.J."/>
            <person name="Vanee N."/>
            <person name="Fong S.S."/>
            <person name="Lim-Fong G.E."/>
            <person name="Kwan J.C."/>
        </authorList>
    </citation>
    <scope>NUCLEOTIDE SEQUENCE [LARGE SCALE GENOMIC DNA]</scope>
    <source>
        <strain evidence="11">AB1-4</strain>
    </source>
</reference>
<dbReference type="SUPFAM" id="SSF69618">
    <property type="entry name" value="HemD-like"/>
    <property type="match status" value="1"/>
</dbReference>
<dbReference type="UniPathway" id="UPA00251">
    <property type="reaction ID" value="UER00320"/>
</dbReference>
<evidence type="ECO:0000256" key="2">
    <source>
        <dbReference type="ARBA" id="ARBA00008133"/>
    </source>
</evidence>
<dbReference type="Pfam" id="PF02602">
    <property type="entry name" value="HEM4"/>
    <property type="match status" value="1"/>
</dbReference>
<dbReference type="Proteomes" id="UP000242502">
    <property type="component" value="Unassembled WGS sequence"/>
</dbReference>
<comment type="pathway">
    <text evidence="1 9">Porphyrin-containing compound metabolism; protoporphyrin-IX biosynthesis; coproporphyrinogen-III from 5-aminolevulinate: step 3/4.</text>
</comment>
<evidence type="ECO:0000313" key="11">
    <source>
        <dbReference type="EMBL" id="ODS23234.1"/>
    </source>
</evidence>
<dbReference type="GO" id="GO:0006780">
    <property type="term" value="P:uroporphyrinogen III biosynthetic process"/>
    <property type="evidence" value="ECO:0007669"/>
    <property type="project" value="UniProtKB-UniRule"/>
</dbReference>
<comment type="catalytic activity">
    <reaction evidence="8 9">
        <text>hydroxymethylbilane = uroporphyrinogen III + H2O</text>
        <dbReference type="Rhea" id="RHEA:18965"/>
        <dbReference type="ChEBI" id="CHEBI:15377"/>
        <dbReference type="ChEBI" id="CHEBI:57308"/>
        <dbReference type="ChEBI" id="CHEBI:57845"/>
        <dbReference type="EC" id="4.2.1.75"/>
    </reaction>
</comment>
<dbReference type="Gene3D" id="3.40.50.10090">
    <property type="match status" value="2"/>
</dbReference>
<dbReference type="PANTHER" id="PTHR38042">
    <property type="entry name" value="UROPORPHYRINOGEN-III SYNTHASE, CHLOROPLASTIC"/>
    <property type="match status" value="1"/>
</dbReference>
<dbReference type="CDD" id="cd06578">
    <property type="entry name" value="HemD"/>
    <property type="match status" value="1"/>
</dbReference>
<evidence type="ECO:0000256" key="7">
    <source>
        <dbReference type="ARBA" id="ARBA00040167"/>
    </source>
</evidence>
<protein>
    <recommendedName>
        <fullName evidence="7 9">Uroporphyrinogen-III synthase</fullName>
        <ecNumber evidence="3 9">4.2.1.75</ecNumber>
    </recommendedName>
</protein>
<feature type="domain" description="Tetrapyrrole biosynthesis uroporphyrinogen III synthase" evidence="10">
    <location>
        <begin position="18"/>
        <end position="250"/>
    </location>
</feature>
<dbReference type="GO" id="GO:0004852">
    <property type="term" value="F:uroporphyrinogen-III synthase activity"/>
    <property type="evidence" value="ECO:0007669"/>
    <property type="project" value="UniProtKB-UniRule"/>
</dbReference>
<evidence type="ECO:0000259" key="10">
    <source>
        <dbReference type="Pfam" id="PF02602"/>
    </source>
</evidence>
<comment type="similarity">
    <text evidence="2 9">Belongs to the uroporphyrinogen-III synthase family.</text>
</comment>
<dbReference type="InterPro" id="IPR003754">
    <property type="entry name" value="4pyrrol_synth_uPrphyn_synth"/>
</dbReference>
<evidence type="ECO:0000256" key="8">
    <source>
        <dbReference type="ARBA" id="ARBA00048617"/>
    </source>
</evidence>
<dbReference type="InterPro" id="IPR039793">
    <property type="entry name" value="UROS/Hem4"/>
</dbReference>
<gene>
    <name evidence="11" type="ORF">AB835_10040</name>
</gene>
<dbReference type="GO" id="GO:0006782">
    <property type="term" value="P:protoporphyrinogen IX biosynthetic process"/>
    <property type="evidence" value="ECO:0007669"/>
    <property type="project" value="UniProtKB-UniRule"/>
</dbReference>
<accession>A0A1D2QNW4</accession>
<comment type="function">
    <text evidence="6 9">Catalyzes cyclization of the linear tetrapyrrole, hydroxymethylbilane, to the macrocyclic uroporphyrinogen III.</text>
</comment>
<dbReference type="InterPro" id="IPR036108">
    <property type="entry name" value="4pyrrol_syn_uPrphyn_synt_sf"/>
</dbReference>
<dbReference type="AlphaFoldDB" id="A0A1D2QNW4"/>
<dbReference type="PANTHER" id="PTHR38042:SF1">
    <property type="entry name" value="UROPORPHYRINOGEN-III SYNTHASE, CHLOROPLASTIC"/>
    <property type="match status" value="1"/>
</dbReference>
<evidence type="ECO:0000256" key="1">
    <source>
        <dbReference type="ARBA" id="ARBA00004772"/>
    </source>
</evidence>
<keyword evidence="5 9" id="KW-0627">Porphyrin biosynthesis</keyword>
<dbReference type="STRING" id="62101.AB835_10040"/>
<evidence type="ECO:0000256" key="9">
    <source>
        <dbReference type="RuleBase" id="RU366031"/>
    </source>
</evidence>
<keyword evidence="4 9" id="KW-0456">Lyase</keyword>
<sequence length="257" mass="29008">MDNYHLLVTRPEDQAVPWVKQLKALGASVSLQPMMVIKPVTEVSAKQRITNHILAFDTYQKAIFISQNAVKYGLQWLDQYWPQLPMGVAFFAIGKATLAALENNTMQLDIHSASEAMNSEALLSHKHLQHINGENIIIFRGQGGRRYLAEQLRERGANVDYCELYQRVAPSHSLQPLEPTFKSSDKQTVLVVHSGETLENLCNIIEQNDLLWLLKQPILLPGERVAELAANAGFSQRIVAHNATHNSMIEALYDWQQ</sequence>
<comment type="caution">
    <text evidence="11">The sequence shown here is derived from an EMBL/GenBank/DDBJ whole genome shotgun (WGS) entry which is preliminary data.</text>
</comment>
<evidence type="ECO:0000256" key="3">
    <source>
        <dbReference type="ARBA" id="ARBA00013109"/>
    </source>
</evidence>
<evidence type="ECO:0000256" key="5">
    <source>
        <dbReference type="ARBA" id="ARBA00023244"/>
    </source>
</evidence>